<evidence type="ECO:0000313" key="1">
    <source>
        <dbReference type="EMBL" id="EUJ56627.1"/>
    </source>
</evidence>
<organism evidence="1 2">
    <name type="scientific">Listeria fleischmannii FSL S10-1203</name>
    <dbReference type="NCBI Taxonomy" id="1265822"/>
    <lineage>
        <taxon>Bacteria</taxon>
        <taxon>Bacillati</taxon>
        <taxon>Bacillota</taxon>
        <taxon>Bacilli</taxon>
        <taxon>Bacillales</taxon>
        <taxon>Listeriaceae</taxon>
        <taxon>Listeria</taxon>
    </lineage>
</organism>
<gene>
    <name evidence="1" type="ORF">MCOL2_08876</name>
</gene>
<evidence type="ECO:0000313" key="2">
    <source>
        <dbReference type="Proteomes" id="UP000019241"/>
    </source>
</evidence>
<dbReference type="RefSeq" id="WP_036063478.1">
    <property type="nucleotide sequence ID" value="NZ_AODM01000030.1"/>
</dbReference>
<proteinExistence type="predicted"/>
<dbReference type="Proteomes" id="UP000019241">
    <property type="component" value="Unassembled WGS sequence"/>
</dbReference>
<protein>
    <submittedName>
        <fullName evidence="1">Major tail protein B</fullName>
    </submittedName>
</protein>
<reference evidence="1 2" key="1">
    <citation type="submission" date="2012-12" db="EMBL/GenBank/DDBJ databases">
        <title>Novel taxa of Listeriaceae from agricultural environments in the United States.</title>
        <authorList>
            <person name="den Bakker H.C."/>
            <person name="Allred A."/>
            <person name="Warchocki S."/>
            <person name="Wright E.M."/>
            <person name="Burrell A."/>
            <person name="Nightingale K.K."/>
            <person name="Kephart D."/>
            <person name="Wiedmann M."/>
        </authorList>
    </citation>
    <scope>NUCLEOTIDE SEQUENCE [LARGE SCALE GENOMIC DNA]</scope>
    <source>
        <strain evidence="1 2">FSL S10-1203</strain>
    </source>
</reference>
<dbReference type="AlphaFoldDB" id="W7DMA6"/>
<sequence>MVNVVEDFSSYEIKESSIQFIDKATNTQSTGTKFGCVGSYEFEAEPKVVQRKCEGVVTDEISKPDTGTAKISAHIPPFVVRDLFGFHNNGLKTGVYAYGRNSQAKPFVFTAKVFDMYGNAKLIALPNASITSGYAENIENGGEEVSETEVEFSAKPDVYGEILYQAFVDEVEDAQLIEDWLTKFEPIMAKQTP</sequence>
<accession>W7DMA6</accession>
<dbReference type="PATRIC" id="fig|1265822.4.peg.1804"/>
<dbReference type="EMBL" id="AODM01000030">
    <property type="protein sequence ID" value="EUJ56627.1"/>
    <property type="molecule type" value="Genomic_DNA"/>
</dbReference>
<name>W7DMA6_9LIST</name>
<comment type="caution">
    <text evidence="1">The sequence shown here is derived from an EMBL/GenBank/DDBJ whole genome shotgun (WGS) entry which is preliminary data.</text>
</comment>